<feature type="chain" id="PRO_5047010015" evidence="1">
    <location>
        <begin position="27"/>
        <end position="280"/>
    </location>
</feature>
<evidence type="ECO:0000313" key="3">
    <source>
        <dbReference type="Proteomes" id="UP001281761"/>
    </source>
</evidence>
<proteinExistence type="predicted"/>
<sequence length="280" mass="31762">MTKKPGKHVLFWRLLFKLVPSPDGSCSCFTESFIPLLTSSNELLVKSSLALLNPSTDNFAASTRFALIETGFFNRLPQSFYEQKMHLLAQPTLDLMRIVELFVFCSFPAYSEIICQNRDLSLAAFEQTFIDKFVNPVKPFLEFTCSNRRQIADSDDCCDFSEMLGAIVQYSPFLEQMTQFVLSSSVTLACADCLHLFETDILAILLLEKILFGMTQWTKEDAAVQKRGLQIMVRLCDEGVSDAFEIRIRCEGIDREFWSPIFIGAKLIHLLGGNAPFRVK</sequence>
<reference evidence="2 3" key="1">
    <citation type="journal article" date="2022" name="bioRxiv">
        <title>Genomics of Preaxostyla Flagellates Illuminates Evolutionary Transitions and the Path Towards Mitochondrial Loss.</title>
        <authorList>
            <person name="Novak L.V.F."/>
            <person name="Treitli S.C."/>
            <person name="Pyrih J."/>
            <person name="Halakuc P."/>
            <person name="Pipaliya S.V."/>
            <person name="Vacek V."/>
            <person name="Brzon O."/>
            <person name="Soukal P."/>
            <person name="Eme L."/>
            <person name="Dacks J.B."/>
            <person name="Karnkowska A."/>
            <person name="Elias M."/>
            <person name="Hampl V."/>
        </authorList>
    </citation>
    <scope>NUCLEOTIDE SEQUENCE [LARGE SCALE GENOMIC DNA]</scope>
    <source>
        <strain evidence="2">NAU3</strain>
        <tissue evidence="2">Gut</tissue>
    </source>
</reference>
<organism evidence="2 3">
    <name type="scientific">Blattamonas nauphoetae</name>
    <dbReference type="NCBI Taxonomy" id="2049346"/>
    <lineage>
        <taxon>Eukaryota</taxon>
        <taxon>Metamonada</taxon>
        <taxon>Preaxostyla</taxon>
        <taxon>Oxymonadida</taxon>
        <taxon>Blattamonas</taxon>
    </lineage>
</organism>
<keyword evidence="3" id="KW-1185">Reference proteome</keyword>
<name>A0ABQ9XH41_9EUKA</name>
<accession>A0ABQ9XH41</accession>
<protein>
    <submittedName>
        <fullName evidence="2">Uncharacterized protein</fullName>
    </submittedName>
</protein>
<gene>
    <name evidence="2" type="ORF">BLNAU_13256</name>
</gene>
<dbReference type="EMBL" id="JARBJD010000113">
    <property type="protein sequence ID" value="KAK2951763.1"/>
    <property type="molecule type" value="Genomic_DNA"/>
</dbReference>
<evidence type="ECO:0000313" key="2">
    <source>
        <dbReference type="EMBL" id="KAK2951763.1"/>
    </source>
</evidence>
<dbReference type="Proteomes" id="UP001281761">
    <property type="component" value="Unassembled WGS sequence"/>
</dbReference>
<keyword evidence="1" id="KW-0732">Signal</keyword>
<evidence type="ECO:0000256" key="1">
    <source>
        <dbReference type="SAM" id="SignalP"/>
    </source>
</evidence>
<comment type="caution">
    <text evidence="2">The sequence shown here is derived from an EMBL/GenBank/DDBJ whole genome shotgun (WGS) entry which is preliminary data.</text>
</comment>
<feature type="signal peptide" evidence="1">
    <location>
        <begin position="1"/>
        <end position="26"/>
    </location>
</feature>